<keyword evidence="1" id="KW-1133">Transmembrane helix</keyword>
<proteinExistence type="predicted"/>
<reference evidence="2 3" key="1">
    <citation type="journal article" date="2018" name="Mol. Biol. Evol.">
        <title>Broad Genomic Sampling Reveals a Smut Pathogenic Ancestry of the Fungal Clade Ustilaginomycotina.</title>
        <authorList>
            <person name="Kijpornyongpan T."/>
            <person name="Mondo S.J."/>
            <person name="Barry K."/>
            <person name="Sandor L."/>
            <person name="Lee J."/>
            <person name="Lipzen A."/>
            <person name="Pangilinan J."/>
            <person name="LaButti K."/>
            <person name="Hainaut M."/>
            <person name="Henrissat B."/>
            <person name="Grigoriev I.V."/>
            <person name="Spatafora J.W."/>
            <person name="Aime M.C."/>
        </authorList>
    </citation>
    <scope>NUCLEOTIDE SEQUENCE [LARGE SCALE GENOMIC DNA]</scope>
    <source>
        <strain evidence="2 3">MCA 3645</strain>
    </source>
</reference>
<sequence>MQSLKFRRVLFFAGLQYNTGLDAAARFALYLATRISLSPFVSAIITMLQNVCFLVHVLVTKSTGQFVGWTVELAVSIFCVYKDARELCSYHLEGLDAAYWSVCACPLGTSIAYILSVKWPFAAHATKIIPPKKQDESNTSRLNTTHAPWEPKRRHLILHACSRHMPALLSGCTAPYPSKQDQLSRRVKARTWATTTLT</sequence>
<accession>A0A317XZG3</accession>
<dbReference type="InParanoid" id="A0A317XZG3"/>
<keyword evidence="3" id="KW-1185">Reference proteome</keyword>
<organism evidence="2 3">
    <name type="scientific">Testicularia cyperi</name>
    <dbReference type="NCBI Taxonomy" id="1882483"/>
    <lineage>
        <taxon>Eukaryota</taxon>
        <taxon>Fungi</taxon>
        <taxon>Dikarya</taxon>
        <taxon>Basidiomycota</taxon>
        <taxon>Ustilaginomycotina</taxon>
        <taxon>Ustilaginomycetes</taxon>
        <taxon>Ustilaginales</taxon>
        <taxon>Anthracoideaceae</taxon>
        <taxon>Testicularia</taxon>
    </lineage>
</organism>
<dbReference type="EMBL" id="KZ819188">
    <property type="protein sequence ID" value="PWZ03684.1"/>
    <property type="molecule type" value="Genomic_DNA"/>
</dbReference>
<keyword evidence="1" id="KW-0812">Transmembrane</keyword>
<evidence type="ECO:0000313" key="2">
    <source>
        <dbReference type="EMBL" id="PWZ03684.1"/>
    </source>
</evidence>
<dbReference type="Proteomes" id="UP000246740">
    <property type="component" value="Unassembled WGS sequence"/>
</dbReference>
<dbReference type="AlphaFoldDB" id="A0A317XZG3"/>
<keyword evidence="1" id="KW-0472">Membrane</keyword>
<evidence type="ECO:0000256" key="1">
    <source>
        <dbReference type="SAM" id="Phobius"/>
    </source>
</evidence>
<name>A0A317XZG3_9BASI</name>
<evidence type="ECO:0000313" key="3">
    <source>
        <dbReference type="Proteomes" id="UP000246740"/>
    </source>
</evidence>
<feature type="transmembrane region" description="Helical" evidence="1">
    <location>
        <begin position="40"/>
        <end position="59"/>
    </location>
</feature>
<protein>
    <submittedName>
        <fullName evidence="2">Uncharacterized protein</fullName>
    </submittedName>
</protein>
<gene>
    <name evidence="2" type="ORF">BCV70DRAFT_21901</name>
</gene>